<dbReference type="InterPro" id="IPR000524">
    <property type="entry name" value="Tscrpt_reg_HTH_GntR"/>
</dbReference>
<dbReference type="InterPro" id="IPR004839">
    <property type="entry name" value="Aminotransferase_I/II_large"/>
</dbReference>
<dbReference type="Gene3D" id="3.40.640.10">
    <property type="entry name" value="Type I PLP-dependent aspartate aminotransferase-like (Major domain)"/>
    <property type="match status" value="1"/>
</dbReference>
<dbReference type="InterPro" id="IPR015422">
    <property type="entry name" value="PyrdxlP-dep_Trfase_small"/>
</dbReference>
<organism evidence="7 8">
    <name type="scientific">Ralstonia pickettii OR214</name>
    <dbReference type="NCBI Taxonomy" id="1264675"/>
    <lineage>
        <taxon>Bacteria</taxon>
        <taxon>Pseudomonadati</taxon>
        <taxon>Pseudomonadota</taxon>
        <taxon>Betaproteobacteria</taxon>
        <taxon>Burkholderiales</taxon>
        <taxon>Burkholderiaceae</taxon>
        <taxon>Ralstonia</taxon>
    </lineage>
</organism>
<dbReference type="Gene3D" id="1.10.10.10">
    <property type="entry name" value="Winged helix-like DNA-binding domain superfamily/Winged helix DNA-binding domain"/>
    <property type="match status" value="1"/>
</dbReference>
<dbReference type="PROSITE" id="PS50949">
    <property type="entry name" value="HTH_GNTR"/>
    <property type="match status" value="1"/>
</dbReference>
<dbReference type="GO" id="GO:0003677">
    <property type="term" value="F:DNA binding"/>
    <property type="evidence" value="ECO:0007669"/>
    <property type="project" value="UniProtKB-KW"/>
</dbReference>
<dbReference type="PANTHER" id="PTHR46577">
    <property type="entry name" value="HTH-TYPE TRANSCRIPTIONAL REGULATORY PROTEIN GABR"/>
    <property type="match status" value="1"/>
</dbReference>
<dbReference type="GO" id="GO:0008483">
    <property type="term" value="F:transaminase activity"/>
    <property type="evidence" value="ECO:0007669"/>
    <property type="project" value="UniProtKB-KW"/>
</dbReference>
<keyword evidence="4" id="KW-0238">DNA-binding</keyword>
<dbReference type="GO" id="GO:0030170">
    <property type="term" value="F:pyridoxal phosphate binding"/>
    <property type="evidence" value="ECO:0007669"/>
    <property type="project" value="InterPro"/>
</dbReference>
<reference evidence="7 8" key="1">
    <citation type="journal article" date="2013" name="Genome Announc.">
        <title>Draft Genome Sequence for Ralstonia sp. Strain OR214, a Bacterium with Potential for Bioremediation.</title>
        <authorList>
            <person name="Utturkar S.M."/>
            <person name="Bollmann A."/>
            <person name="Brzoska R.M."/>
            <person name="Klingeman D.M."/>
            <person name="Epstein S.E."/>
            <person name="Palumbo A.V."/>
            <person name="Brown S.D."/>
        </authorList>
    </citation>
    <scope>NUCLEOTIDE SEQUENCE [LARGE SCALE GENOMIC DNA]</scope>
    <source>
        <strain evidence="7 8">OR214</strain>
    </source>
</reference>
<dbReference type="CDD" id="cd07377">
    <property type="entry name" value="WHTH_GntR"/>
    <property type="match status" value="1"/>
</dbReference>
<comment type="similarity">
    <text evidence="1">In the C-terminal section; belongs to the class-I pyridoxal-phosphate-dependent aminotransferase family.</text>
</comment>
<dbReference type="EMBL" id="APMQ01000002">
    <property type="protein sequence ID" value="ENZ79074.1"/>
    <property type="molecule type" value="Genomic_DNA"/>
</dbReference>
<evidence type="ECO:0000256" key="2">
    <source>
        <dbReference type="ARBA" id="ARBA00022898"/>
    </source>
</evidence>
<dbReference type="Pfam" id="PF00155">
    <property type="entry name" value="Aminotran_1_2"/>
    <property type="match status" value="1"/>
</dbReference>
<dbReference type="CDD" id="cd00609">
    <property type="entry name" value="AAT_like"/>
    <property type="match status" value="1"/>
</dbReference>
<comment type="caution">
    <text evidence="7">The sequence shown here is derived from an EMBL/GenBank/DDBJ whole genome shotgun (WGS) entry which is preliminary data.</text>
</comment>
<dbReference type="PANTHER" id="PTHR46577:SF1">
    <property type="entry name" value="HTH-TYPE TRANSCRIPTIONAL REGULATORY PROTEIN GABR"/>
    <property type="match status" value="1"/>
</dbReference>
<proteinExistence type="inferred from homology"/>
<dbReference type="PATRIC" id="fig|1264675.3.peg.638"/>
<sequence>MKAAEIFRSLEDRIVRGELRAGDALPTVRDAAERWQVNKNTVASAYRMLQNAGLIFSSGRNGSVVGGPITSEAVTGWTQTHDGVIPVHGGNPDRSLLPSALMVRAQLQKISTDPMLYGDSNEAVPLMEWARQSFEADGIPADALFVGSGTMAVLDIVLRVCLSPGDAVAMEDPAYATTVGLARSIGLKPVPMALDAHGVRPEALQAAIKAGCKAVILSTRAQNPTGICTSAERASQLAAIVANAEHALFIDDDHSSLLQLAPYRNILAANAKRWLVTRSVSKFLGPDMRVAIAAGDALTVARISRAQAYAMGWVSLLLQRLVGGLLQQPAILSLVRDAGRIYRHRYTYMQRALRDIGIETVGTAGFNIWVPCSDEASVAQSLLSSGWRIRTGAGFTLESAPGFRVTTAALDEDAIDAFVAALATALTSRPQSLA</sequence>
<dbReference type="InterPro" id="IPR036388">
    <property type="entry name" value="WH-like_DNA-bd_sf"/>
</dbReference>
<name>R0EAE2_RALPI</name>
<dbReference type="Gene3D" id="3.90.1150.10">
    <property type="entry name" value="Aspartate Aminotransferase, domain 1"/>
    <property type="match status" value="1"/>
</dbReference>
<dbReference type="Proteomes" id="UP000013280">
    <property type="component" value="Unassembled WGS sequence"/>
</dbReference>
<keyword evidence="3" id="KW-0805">Transcription regulation</keyword>
<evidence type="ECO:0000256" key="3">
    <source>
        <dbReference type="ARBA" id="ARBA00023015"/>
    </source>
</evidence>
<dbReference type="RefSeq" id="WP_004627213.1">
    <property type="nucleotide sequence ID" value="NZ_APMQ01000002.1"/>
</dbReference>
<evidence type="ECO:0000259" key="6">
    <source>
        <dbReference type="PROSITE" id="PS50949"/>
    </source>
</evidence>
<dbReference type="InterPro" id="IPR036390">
    <property type="entry name" value="WH_DNA-bd_sf"/>
</dbReference>
<feature type="domain" description="HTH gntR-type" evidence="6">
    <location>
        <begin position="1"/>
        <end position="68"/>
    </location>
</feature>
<evidence type="ECO:0000256" key="1">
    <source>
        <dbReference type="ARBA" id="ARBA00005384"/>
    </source>
</evidence>
<accession>R0EAE2</accession>
<protein>
    <submittedName>
        <fullName evidence="7">Transcriptional regulator with HTH domain and aminotransferase domain containing protein</fullName>
    </submittedName>
</protein>
<dbReference type="InterPro" id="IPR051446">
    <property type="entry name" value="HTH_trans_reg/aminotransferase"/>
</dbReference>
<dbReference type="Pfam" id="PF00392">
    <property type="entry name" value="GntR"/>
    <property type="match status" value="1"/>
</dbReference>
<keyword evidence="5" id="KW-0804">Transcription</keyword>
<dbReference type="SMART" id="SM00345">
    <property type="entry name" value="HTH_GNTR"/>
    <property type="match status" value="1"/>
</dbReference>
<dbReference type="InterPro" id="IPR015421">
    <property type="entry name" value="PyrdxlP-dep_Trfase_major"/>
</dbReference>
<dbReference type="AlphaFoldDB" id="R0EAE2"/>
<keyword evidence="7" id="KW-0032">Aminotransferase</keyword>
<evidence type="ECO:0000313" key="7">
    <source>
        <dbReference type="EMBL" id="ENZ79074.1"/>
    </source>
</evidence>
<dbReference type="GO" id="GO:0003700">
    <property type="term" value="F:DNA-binding transcription factor activity"/>
    <property type="evidence" value="ECO:0007669"/>
    <property type="project" value="InterPro"/>
</dbReference>
<evidence type="ECO:0000256" key="4">
    <source>
        <dbReference type="ARBA" id="ARBA00023125"/>
    </source>
</evidence>
<evidence type="ECO:0000256" key="5">
    <source>
        <dbReference type="ARBA" id="ARBA00023163"/>
    </source>
</evidence>
<gene>
    <name evidence="7" type="ORF">OR214_00642</name>
</gene>
<evidence type="ECO:0000313" key="8">
    <source>
        <dbReference type="Proteomes" id="UP000013280"/>
    </source>
</evidence>
<dbReference type="SUPFAM" id="SSF53383">
    <property type="entry name" value="PLP-dependent transferases"/>
    <property type="match status" value="1"/>
</dbReference>
<dbReference type="SUPFAM" id="SSF46785">
    <property type="entry name" value="Winged helix' DNA-binding domain"/>
    <property type="match status" value="1"/>
</dbReference>
<keyword evidence="2" id="KW-0663">Pyridoxal phosphate</keyword>
<dbReference type="InterPro" id="IPR015424">
    <property type="entry name" value="PyrdxlP-dep_Trfase"/>
</dbReference>
<keyword evidence="7" id="KW-0808">Transferase</keyword>